<evidence type="ECO:0000256" key="5">
    <source>
        <dbReference type="ARBA" id="ARBA00023002"/>
    </source>
</evidence>
<dbReference type="FunFam" id="3.40.309.10:FF:000004">
    <property type="entry name" value="Succinate-semialdehyde dehydrogenase I"/>
    <property type="match status" value="1"/>
</dbReference>
<feature type="domain" description="Aldehyde dehydrogenase" evidence="9">
    <location>
        <begin position="42"/>
        <end position="503"/>
    </location>
</feature>
<dbReference type="InterPro" id="IPR050740">
    <property type="entry name" value="Aldehyde_DH_Superfamily"/>
</dbReference>
<protein>
    <recommendedName>
        <fullName evidence="4">Succinate-semialdehyde dehydrogenase, mitochondrial</fullName>
        <ecNumber evidence="3">1.2.1.24</ecNumber>
    </recommendedName>
    <alternativeName>
        <fullName evidence="6">NAD(+)-dependent succinic semialdehyde dehydrogenase</fullName>
    </alternativeName>
</protein>
<dbReference type="Pfam" id="PF00171">
    <property type="entry name" value="Aldedh"/>
    <property type="match status" value="1"/>
</dbReference>
<comment type="similarity">
    <text evidence="2 8">Belongs to the aldehyde dehydrogenase family.</text>
</comment>
<dbReference type="EC" id="1.2.1.24" evidence="3"/>
<evidence type="ECO:0000256" key="8">
    <source>
        <dbReference type="RuleBase" id="RU003345"/>
    </source>
</evidence>
<evidence type="ECO:0000313" key="11">
    <source>
        <dbReference type="Proteomes" id="UP000063063"/>
    </source>
</evidence>
<dbReference type="RefSeq" id="XP_010703118.1">
    <property type="nucleotide sequence ID" value="XM_010704816.1"/>
</dbReference>
<evidence type="ECO:0000256" key="2">
    <source>
        <dbReference type="ARBA" id="ARBA00009986"/>
    </source>
</evidence>
<reference evidence="10 11" key="1">
    <citation type="journal article" date="2015" name="Sci. Rep.">
        <title>The genome of Leishmania panamensis: insights into genomics of the L. (Viannia) subgenus.</title>
        <authorList>
            <person name="Llanes A."/>
            <person name="Restrepo C.M."/>
            <person name="Vecchio G.D."/>
            <person name="Anguizola F.J."/>
            <person name="Lleonart R."/>
        </authorList>
    </citation>
    <scope>NUCLEOTIDE SEQUENCE [LARGE SCALE GENOMIC DNA]</scope>
    <source>
        <strain evidence="10 11">MHOM/PA/94/PSC-1</strain>
    </source>
</reference>
<evidence type="ECO:0000259" key="9">
    <source>
        <dbReference type="Pfam" id="PF00171"/>
    </source>
</evidence>
<evidence type="ECO:0000313" key="10">
    <source>
        <dbReference type="EMBL" id="AIO02318.1"/>
    </source>
</evidence>
<dbReference type="InterPro" id="IPR016161">
    <property type="entry name" value="Ald_DH/histidinol_DH"/>
</dbReference>
<dbReference type="CDD" id="cd07103">
    <property type="entry name" value="ALDH_F5_SSADH_GabD"/>
    <property type="match status" value="1"/>
</dbReference>
<dbReference type="GeneID" id="22579210"/>
<evidence type="ECO:0000256" key="3">
    <source>
        <dbReference type="ARBA" id="ARBA00013051"/>
    </source>
</evidence>
<dbReference type="AlphaFoldDB" id="A0A088S1P7"/>
<dbReference type="Gene3D" id="3.40.605.10">
    <property type="entry name" value="Aldehyde Dehydrogenase, Chain A, domain 1"/>
    <property type="match status" value="1"/>
</dbReference>
<organism evidence="10 11">
    <name type="scientific">Leishmania panamensis</name>
    <dbReference type="NCBI Taxonomy" id="5679"/>
    <lineage>
        <taxon>Eukaryota</taxon>
        <taxon>Discoba</taxon>
        <taxon>Euglenozoa</taxon>
        <taxon>Kinetoplastea</taxon>
        <taxon>Metakinetoplastina</taxon>
        <taxon>Trypanosomatida</taxon>
        <taxon>Trypanosomatidae</taxon>
        <taxon>Leishmaniinae</taxon>
        <taxon>Leishmania</taxon>
        <taxon>Leishmania guyanensis species complex</taxon>
    </lineage>
</organism>
<dbReference type="GO" id="GO:0004777">
    <property type="term" value="F:succinate-semialdehyde dehydrogenase (NAD+) activity"/>
    <property type="evidence" value="ECO:0007669"/>
    <property type="project" value="UniProtKB-EC"/>
</dbReference>
<feature type="active site" evidence="7">
    <location>
        <position position="279"/>
    </location>
</feature>
<dbReference type="InterPro" id="IPR015590">
    <property type="entry name" value="Aldehyde_DH_dom"/>
</dbReference>
<dbReference type="KEGG" id="lpan:LPMP_351810"/>
<dbReference type="FunFam" id="3.40.605.10:FF:000005">
    <property type="entry name" value="Succinate-semialdehyde dehydrogenase I"/>
    <property type="match status" value="1"/>
</dbReference>
<dbReference type="VEuPathDB" id="TriTrypDB:LPMP_351810"/>
<dbReference type="InterPro" id="IPR029510">
    <property type="entry name" value="Ald_DH_CS_GLU"/>
</dbReference>
<dbReference type="OrthoDB" id="310895at2759"/>
<keyword evidence="11" id="KW-1185">Reference proteome</keyword>
<dbReference type="SUPFAM" id="SSF53720">
    <property type="entry name" value="ALDH-like"/>
    <property type="match status" value="1"/>
</dbReference>
<accession>A0A088S1P7</accession>
<gene>
    <name evidence="10" type="ORF">LPMP_351810</name>
</gene>
<dbReference type="InterPro" id="IPR016162">
    <property type="entry name" value="Ald_DH_N"/>
</dbReference>
<dbReference type="InterPro" id="IPR016160">
    <property type="entry name" value="Ald_DH_CS_CYS"/>
</dbReference>
<dbReference type="eggNOG" id="KOG2451">
    <property type="taxonomic scope" value="Eukaryota"/>
</dbReference>
<evidence type="ECO:0000256" key="4">
    <source>
        <dbReference type="ARBA" id="ARBA00019842"/>
    </source>
</evidence>
<evidence type="ECO:0000256" key="1">
    <source>
        <dbReference type="ARBA" id="ARBA00005176"/>
    </source>
</evidence>
<dbReference type="PROSITE" id="PS00070">
    <property type="entry name" value="ALDEHYDE_DEHYDR_CYS"/>
    <property type="match status" value="1"/>
</dbReference>
<dbReference type="PANTHER" id="PTHR43353:SF5">
    <property type="entry name" value="SUCCINATE-SEMIALDEHYDE DEHYDROGENASE, MITOCHONDRIAL"/>
    <property type="match status" value="1"/>
</dbReference>
<dbReference type="Proteomes" id="UP000063063">
    <property type="component" value="Chromosome 35"/>
</dbReference>
<dbReference type="PROSITE" id="PS00687">
    <property type="entry name" value="ALDEHYDE_DEHYDR_GLU"/>
    <property type="match status" value="1"/>
</dbReference>
<dbReference type="GO" id="GO:0009450">
    <property type="term" value="P:gamma-aminobutyric acid catabolic process"/>
    <property type="evidence" value="ECO:0007669"/>
    <property type="project" value="TreeGrafter"/>
</dbReference>
<dbReference type="VEuPathDB" id="TriTrypDB:LPAL13_350024100"/>
<dbReference type="EMBL" id="CP009404">
    <property type="protein sequence ID" value="AIO02318.1"/>
    <property type="molecule type" value="Genomic_DNA"/>
</dbReference>
<evidence type="ECO:0000256" key="7">
    <source>
        <dbReference type="PROSITE-ProRule" id="PRU10007"/>
    </source>
</evidence>
<sequence>MSKLFRTVGAKGFQPFDWANAAQYASGTPIMMKPACYISGAWVASALSDKTVSVEDPCTNQVIGAIPCMGYAETTAAIEAAKAAFESWRQVMPRQRAAAVRRWGELILQRRDVIANILSRESGKVIAEGKGEVLYAQGYADWYAGEAERIYGDIIPGPRPGVQTTVFREPVGVVGIITPWNFPAAMITRSACGAIAAGCTVVLKPAELTPFTAMTLAQLADEAGIPPGVFNVVAGDAPRIGDALVESFDVRKISFTGSTRVGKHLYRRCAETMKRVGMELGGNAPCIVFEDADLPRAADQLIAAKFRNAGQTCIGVNRALVQASVYEEFKSLMAERVRALKVGNSLDPSVKVGAVIGSATLKRMTRVVEDAVEKGGTVMVGGKALEGDGYFFEPTLLTDVPHDTALCCQDELFGPVLPLVPFDTEEEVVKMANKTRAGLASYIFTNDYRRQHRVARALRYGMVGVNDSTLSNPGAPFGGVKESGLGRDGSKYGIDSFVDVKYVLFSTL</sequence>
<name>A0A088S1P7_LEIPA</name>
<dbReference type="InterPro" id="IPR016163">
    <property type="entry name" value="Ald_DH_C"/>
</dbReference>
<dbReference type="PANTHER" id="PTHR43353">
    <property type="entry name" value="SUCCINATE-SEMIALDEHYDE DEHYDROGENASE, MITOCHONDRIAL"/>
    <property type="match status" value="1"/>
</dbReference>
<dbReference type="Gene3D" id="3.40.309.10">
    <property type="entry name" value="Aldehyde Dehydrogenase, Chain A, domain 2"/>
    <property type="match status" value="1"/>
</dbReference>
<comment type="pathway">
    <text evidence="1">Amino-acid degradation; 4-aminobutanoate degradation.</text>
</comment>
<evidence type="ECO:0000256" key="6">
    <source>
        <dbReference type="ARBA" id="ARBA00030806"/>
    </source>
</evidence>
<proteinExistence type="inferred from homology"/>
<keyword evidence="5 8" id="KW-0560">Oxidoreductase</keyword>